<reference evidence="2" key="1">
    <citation type="journal article" date="2021" name="PeerJ">
        <title>Extensive microbial diversity within the chicken gut microbiome revealed by metagenomics and culture.</title>
        <authorList>
            <person name="Gilroy R."/>
            <person name="Ravi A."/>
            <person name="Getino M."/>
            <person name="Pursley I."/>
            <person name="Horton D.L."/>
            <person name="Alikhan N.F."/>
            <person name="Baker D."/>
            <person name="Gharbi K."/>
            <person name="Hall N."/>
            <person name="Watson M."/>
            <person name="Adriaenssens E.M."/>
            <person name="Foster-Nyarko E."/>
            <person name="Jarju S."/>
            <person name="Secka A."/>
            <person name="Antonio M."/>
            <person name="Oren A."/>
            <person name="Chaudhuri R.R."/>
            <person name="La Ragione R."/>
            <person name="Hildebrand F."/>
            <person name="Pallen M.J."/>
        </authorList>
    </citation>
    <scope>NUCLEOTIDE SEQUENCE</scope>
    <source>
        <strain evidence="2">1345</strain>
    </source>
</reference>
<keyword evidence="1" id="KW-1133">Transmembrane helix</keyword>
<feature type="transmembrane region" description="Helical" evidence="1">
    <location>
        <begin position="74"/>
        <end position="93"/>
    </location>
</feature>
<feature type="transmembrane region" description="Helical" evidence="1">
    <location>
        <begin position="43"/>
        <end position="62"/>
    </location>
</feature>
<protein>
    <submittedName>
        <fullName evidence="2">Uncharacterized protein</fullName>
    </submittedName>
</protein>
<gene>
    <name evidence="2" type="ORF">H9729_05875</name>
</gene>
<evidence type="ECO:0000256" key="1">
    <source>
        <dbReference type="SAM" id="Phobius"/>
    </source>
</evidence>
<organism evidence="2 3">
    <name type="scientific">Candidatus Borkfalkia excrementigallinarum</name>
    <dbReference type="NCBI Taxonomy" id="2838506"/>
    <lineage>
        <taxon>Bacteria</taxon>
        <taxon>Bacillati</taxon>
        <taxon>Bacillota</taxon>
        <taxon>Clostridia</taxon>
        <taxon>Christensenellales</taxon>
        <taxon>Christensenellaceae</taxon>
        <taxon>Candidatus Borkfalkia</taxon>
    </lineage>
</organism>
<dbReference type="Proteomes" id="UP000886750">
    <property type="component" value="Unassembled WGS sequence"/>
</dbReference>
<reference evidence="2" key="2">
    <citation type="submission" date="2021-04" db="EMBL/GenBank/DDBJ databases">
        <authorList>
            <person name="Gilroy R."/>
        </authorList>
    </citation>
    <scope>NUCLEOTIDE SEQUENCE</scope>
    <source>
        <strain evidence="2">1345</strain>
    </source>
</reference>
<proteinExistence type="predicted"/>
<dbReference type="EMBL" id="DXCQ01000055">
    <property type="protein sequence ID" value="HIY97200.1"/>
    <property type="molecule type" value="Genomic_DNA"/>
</dbReference>
<keyword evidence="1" id="KW-0472">Membrane</keyword>
<evidence type="ECO:0000313" key="3">
    <source>
        <dbReference type="Proteomes" id="UP000886750"/>
    </source>
</evidence>
<sequence length="170" mass="17490">MDVFQFFNYLKQFNADILLVGAAVWALDLLLGKTLLKNAPARVSALLPFAGGAALYAVYAAATGGFANGLTADGVISAGITCGSLATVINVACGKLGKQSAAKISRAACVKELLAGWKALTDGEAQEIADAVGADSERAESLLAQIAGEEAAKLLLPALERVLPQERAEK</sequence>
<keyword evidence="1" id="KW-0812">Transmembrane</keyword>
<evidence type="ECO:0000313" key="2">
    <source>
        <dbReference type="EMBL" id="HIY97200.1"/>
    </source>
</evidence>
<comment type="caution">
    <text evidence="2">The sequence shown here is derived from an EMBL/GenBank/DDBJ whole genome shotgun (WGS) entry which is preliminary data.</text>
</comment>
<dbReference type="AlphaFoldDB" id="A0A9D2CSI5"/>
<name>A0A9D2CSI5_9FIRM</name>
<feature type="transmembrane region" description="Helical" evidence="1">
    <location>
        <begin position="12"/>
        <end position="31"/>
    </location>
</feature>
<accession>A0A9D2CSI5</accession>